<evidence type="ECO:0000313" key="1">
    <source>
        <dbReference type="EMBL" id="KGL41652.1"/>
    </source>
</evidence>
<dbReference type="Proteomes" id="UP000029844">
    <property type="component" value="Unassembled WGS sequence"/>
</dbReference>
<evidence type="ECO:0000313" key="2">
    <source>
        <dbReference type="Proteomes" id="UP000029844"/>
    </source>
</evidence>
<organism evidence="1 2">
    <name type="scientific">Listeria booriae</name>
    <dbReference type="NCBI Taxonomy" id="1552123"/>
    <lineage>
        <taxon>Bacteria</taxon>
        <taxon>Bacillati</taxon>
        <taxon>Bacillota</taxon>
        <taxon>Bacilli</taxon>
        <taxon>Bacillales</taxon>
        <taxon>Listeriaceae</taxon>
        <taxon>Listeria</taxon>
    </lineage>
</organism>
<gene>
    <name evidence="1" type="ORF">EP57_07360</name>
</gene>
<dbReference type="GeneID" id="58717194"/>
<accession>A0A099W9G9</accession>
<name>A0A099W9G9_9LIST</name>
<dbReference type="RefSeq" id="WP_036085492.1">
    <property type="nucleotide sequence ID" value="NZ_CBCSHQ010000005.1"/>
</dbReference>
<keyword evidence="2" id="KW-1185">Reference proteome</keyword>
<comment type="caution">
    <text evidence="1">The sequence shown here is derived from an EMBL/GenBank/DDBJ whole genome shotgun (WGS) entry which is preliminary data.</text>
</comment>
<dbReference type="AlphaFoldDB" id="A0A099W9G9"/>
<dbReference type="eggNOG" id="ENOG5032W42">
    <property type="taxonomic scope" value="Bacteria"/>
</dbReference>
<dbReference type="EMBL" id="JNFA01000019">
    <property type="protein sequence ID" value="KGL41652.1"/>
    <property type="molecule type" value="Genomic_DNA"/>
</dbReference>
<sequence length="167" mass="17593">MKKVLIALFSLALVFGLAACGETNKDEQATEKKDVKADIMNFYMDLVAKINDNDADYDAYQAAIGSDTPPTGAELTTLATAASDSADKVSQVLADTKVPNLGTYTDKFKDAVKELSDAYAEEAKGLKASPIDTKSADDAMKKASKDLGKVLKDAGLAPSDIMTDTAA</sequence>
<dbReference type="PROSITE" id="PS51257">
    <property type="entry name" value="PROKAR_LIPOPROTEIN"/>
    <property type="match status" value="1"/>
</dbReference>
<proteinExistence type="predicted"/>
<protein>
    <submittedName>
        <fullName evidence="1">Uncharacterized protein</fullName>
    </submittedName>
</protein>
<dbReference type="OrthoDB" id="2366238at2"/>
<reference evidence="1 2" key="1">
    <citation type="submission" date="2014-05" db="EMBL/GenBank/DDBJ databases">
        <title>Novel Listeriaceae from food processing environments.</title>
        <authorList>
            <person name="den Bakker H.C."/>
        </authorList>
    </citation>
    <scope>NUCLEOTIDE SEQUENCE [LARGE SCALE GENOMIC DNA]</scope>
    <source>
        <strain evidence="1 2">FSL A5-0281</strain>
    </source>
</reference>